<dbReference type="EMBL" id="LQOS01000013">
    <property type="protein sequence ID" value="ORV44339.1"/>
    <property type="molecule type" value="Genomic_DNA"/>
</dbReference>
<dbReference type="Proteomes" id="UP000193564">
    <property type="component" value="Unassembled WGS sequence"/>
</dbReference>
<dbReference type="EMBL" id="AP022605">
    <property type="protein sequence ID" value="BBZ09198.1"/>
    <property type="molecule type" value="Genomic_DNA"/>
</dbReference>
<accession>A0A1X1TIP6</accession>
<protein>
    <submittedName>
        <fullName evidence="2">Uncharacterized protein</fullName>
    </submittedName>
</protein>
<evidence type="ECO:0000313" key="4">
    <source>
        <dbReference type="Proteomes" id="UP000467201"/>
    </source>
</evidence>
<reference evidence="1" key="3">
    <citation type="submission" date="2020-02" db="EMBL/GenBank/DDBJ databases">
        <authorList>
            <person name="Matsumoto Y."/>
            <person name="Motooka D."/>
            <person name="Nakamura S."/>
        </authorList>
    </citation>
    <scope>NUCLEOTIDE SEQUENCE</scope>
    <source>
        <strain evidence="1">JCM 12405</strain>
    </source>
</reference>
<keyword evidence="3" id="KW-1185">Reference proteome</keyword>
<sequence length="79" mass="8603">MVTSSADLMQENSLAAGRLQNGVIRALDGPVDEETRYGNWRKEGAASLPLRNAVTGKHALIVPERTDNLAVTRRFAVLL</sequence>
<evidence type="ECO:0000313" key="2">
    <source>
        <dbReference type="EMBL" id="ORV44339.1"/>
    </source>
</evidence>
<proteinExistence type="predicted"/>
<name>A0A1X1TIP6_9MYCO</name>
<dbReference type="Proteomes" id="UP000467201">
    <property type="component" value="Chromosome"/>
</dbReference>
<dbReference type="KEGG" id="mdr:MDOR_33670"/>
<gene>
    <name evidence="2" type="ORF">AWC01_03410</name>
    <name evidence="1" type="ORF">MDOR_33670</name>
</gene>
<reference evidence="2 3" key="1">
    <citation type="submission" date="2016-01" db="EMBL/GenBank/DDBJ databases">
        <title>The new phylogeny of the genus Mycobacterium.</title>
        <authorList>
            <person name="Tarcisio F."/>
            <person name="Conor M."/>
            <person name="Antonella G."/>
            <person name="Elisabetta G."/>
            <person name="Giulia F.S."/>
            <person name="Sara T."/>
            <person name="Anna F."/>
            <person name="Clotilde B."/>
            <person name="Roberto B."/>
            <person name="Veronica D.S."/>
            <person name="Fabio R."/>
            <person name="Monica P."/>
            <person name="Olivier J."/>
            <person name="Enrico T."/>
            <person name="Nicola S."/>
        </authorList>
    </citation>
    <scope>NUCLEOTIDE SEQUENCE [LARGE SCALE GENOMIC DNA]</scope>
    <source>
        <strain evidence="2 3">DSM 44339</strain>
    </source>
</reference>
<reference evidence="1 4" key="2">
    <citation type="journal article" date="2019" name="Emerg. Microbes Infect.">
        <title>Comprehensive subspecies identification of 175 nontuberculous mycobacteria species based on 7547 genomic profiles.</title>
        <authorList>
            <person name="Matsumoto Y."/>
            <person name="Kinjo T."/>
            <person name="Motooka D."/>
            <person name="Nabeya D."/>
            <person name="Jung N."/>
            <person name="Uechi K."/>
            <person name="Horii T."/>
            <person name="Iida T."/>
            <person name="Fujita J."/>
            <person name="Nakamura S."/>
        </authorList>
    </citation>
    <scope>NUCLEOTIDE SEQUENCE [LARGE SCALE GENOMIC DNA]</scope>
    <source>
        <strain evidence="1 4">JCM 12405</strain>
    </source>
</reference>
<dbReference type="AlphaFoldDB" id="A0A1X1TIP6"/>
<organism evidence="2 3">
    <name type="scientific">Mycolicibacterium doricum</name>
    <dbReference type="NCBI Taxonomy" id="126673"/>
    <lineage>
        <taxon>Bacteria</taxon>
        <taxon>Bacillati</taxon>
        <taxon>Actinomycetota</taxon>
        <taxon>Actinomycetes</taxon>
        <taxon>Mycobacteriales</taxon>
        <taxon>Mycobacteriaceae</taxon>
        <taxon>Mycolicibacterium</taxon>
    </lineage>
</organism>
<evidence type="ECO:0000313" key="3">
    <source>
        <dbReference type="Proteomes" id="UP000193564"/>
    </source>
</evidence>
<evidence type="ECO:0000313" key="1">
    <source>
        <dbReference type="EMBL" id="BBZ09198.1"/>
    </source>
</evidence>